<sequence length="406" mass="45215">MRRQPRDRNMSKRLGTRSRSPAVDLVPDDLLLDIFLRLPPDPRHLLVASLVCKRWRRLIRNPAFVVRFRAFHRAIPVLGFYQNINGLIRFFPIAAPAPRLSAPQDFQNGMCWVLDCRHGRVLIYDDSYESLFIWDPMAATSSHVGSLPELSGEENFTAVLVCTPGNDDHTDCHSAPFRIELLVSVRVFSSESGAWGDWASISPPSLVSPDSAAVVGGSVYWKLDFVENSNHILGFRMETGELDSIELPKDVQENYMSDILLMPAEYGSIGFVGVNLSSLQNLSSLHFWSRKTDSEGAAGWALIRIMDMEMLPISDRLAGDMLSWSSVVGFAEDSYALFLRSEAGVFMINLRSKQLKKMPQASASAIYTYTSFYSRGRDIISADRDVKYDTKVPKGEGGSCSGGGRG</sequence>
<reference evidence="3 4" key="1">
    <citation type="submission" date="2018-04" db="EMBL/GenBank/DDBJ databases">
        <title>WGS assembly of Panicum hallii var. hallii HAL2.</title>
        <authorList>
            <person name="Lovell J."/>
            <person name="Jenkins J."/>
            <person name="Lowry D."/>
            <person name="Mamidi S."/>
            <person name="Sreedasyam A."/>
            <person name="Weng X."/>
            <person name="Barry K."/>
            <person name="Bonette J."/>
            <person name="Campitelli B."/>
            <person name="Daum C."/>
            <person name="Gordon S."/>
            <person name="Gould B."/>
            <person name="Lipzen A."/>
            <person name="MacQueen A."/>
            <person name="Palacio-Mejia J."/>
            <person name="Plott C."/>
            <person name="Shakirov E."/>
            <person name="Shu S."/>
            <person name="Yoshinaga Y."/>
            <person name="Zane M."/>
            <person name="Rokhsar D."/>
            <person name="Grimwood J."/>
            <person name="Schmutz J."/>
            <person name="Juenger T."/>
        </authorList>
    </citation>
    <scope>NUCLEOTIDE SEQUENCE [LARGE SCALE GENOMIC DNA]</scope>
    <source>
        <strain evidence="4">cv. HAL2</strain>
    </source>
</reference>
<dbReference type="Pfam" id="PF23635">
    <property type="entry name" value="Beta-prop_AT5G49610-like"/>
    <property type="match status" value="1"/>
</dbReference>
<dbReference type="AlphaFoldDB" id="A0A2T7C8S9"/>
<dbReference type="PANTHER" id="PTHR32133">
    <property type="entry name" value="OS07G0120400 PROTEIN"/>
    <property type="match status" value="1"/>
</dbReference>
<feature type="region of interest" description="Disordered" evidence="1">
    <location>
        <begin position="1"/>
        <end position="20"/>
    </location>
</feature>
<dbReference type="SMART" id="SM00256">
    <property type="entry name" value="FBOX"/>
    <property type="match status" value="1"/>
</dbReference>
<evidence type="ECO:0000256" key="1">
    <source>
        <dbReference type="SAM" id="MobiDB-lite"/>
    </source>
</evidence>
<dbReference type="InterPro" id="IPR056594">
    <property type="entry name" value="AT5G49610-like_b-prop"/>
</dbReference>
<keyword evidence="4" id="KW-1185">Reference proteome</keyword>
<dbReference type="PANTHER" id="PTHR32133:SF409">
    <property type="entry name" value="F-BOX DOMAIN-CONTAINING PROTEIN"/>
    <property type="match status" value="1"/>
</dbReference>
<dbReference type="Gene3D" id="1.20.1280.50">
    <property type="match status" value="1"/>
</dbReference>
<dbReference type="Pfam" id="PF12937">
    <property type="entry name" value="F-box-like"/>
    <property type="match status" value="1"/>
</dbReference>
<dbReference type="PROSITE" id="PS50181">
    <property type="entry name" value="FBOX"/>
    <property type="match status" value="1"/>
</dbReference>
<dbReference type="Proteomes" id="UP000244336">
    <property type="component" value="Chromosome 9"/>
</dbReference>
<dbReference type="Gramene" id="PUZ39736">
    <property type="protein sequence ID" value="PUZ39736"/>
    <property type="gene ID" value="GQ55_9G360900"/>
</dbReference>
<name>A0A2T7C8S9_9POAL</name>
<dbReference type="STRING" id="1504633.A0A2T7C8S9"/>
<feature type="domain" description="F-box" evidence="2">
    <location>
        <begin position="20"/>
        <end position="68"/>
    </location>
</feature>
<feature type="compositionally biased region" description="Basic and acidic residues" evidence="1">
    <location>
        <begin position="1"/>
        <end position="10"/>
    </location>
</feature>
<dbReference type="OrthoDB" id="586649at2759"/>
<dbReference type="EMBL" id="CM009757">
    <property type="protein sequence ID" value="PUZ39736.1"/>
    <property type="molecule type" value="Genomic_DNA"/>
</dbReference>
<proteinExistence type="predicted"/>
<dbReference type="InterPro" id="IPR001810">
    <property type="entry name" value="F-box_dom"/>
</dbReference>
<protein>
    <recommendedName>
        <fullName evidence="2">F-box domain-containing protein</fullName>
    </recommendedName>
</protein>
<evidence type="ECO:0000313" key="4">
    <source>
        <dbReference type="Proteomes" id="UP000244336"/>
    </source>
</evidence>
<accession>A0A2T7C8S9</accession>
<evidence type="ECO:0000313" key="3">
    <source>
        <dbReference type="EMBL" id="PUZ39736.1"/>
    </source>
</evidence>
<dbReference type="SUPFAM" id="SSF81383">
    <property type="entry name" value="F-box domain"/>
    <property type="match status" value="1"/>
</dbReference>
<gene>
    <name evidence="3" type="ORF">GQ55_9G360900</name>
</gene>
<evidence type="ECO:0000259" key="2">
    <source>
        <dbReference type="PROSITE" id="PS50181"/>
    </source>
</evidence>
<organism evidence="3 4">
    <name type="scientific">Panicum hallii var. hallii</name>
    <dbReference type="NCBI Taxonomy" id="1504633"/>
    <lineage>
        <taxon>Eukaryota</taxon>
        <taxon>Viridiplantae</taxon>
        <taxon>Streptophyta</taxon>
        <taxon>Embryophyta</taxon>
        <taxon>Tracheophyta</taxon>
        <taxon>Spermatophyta</taxon>
        <taxon>Magnoliopsida</taxon>
        <taxon>Liliopsida</taxon>
        <taxon>Poales</taxon>
        <taxon>Poaceae</taxon>
        <taxon>PACMAD clade</taxon>
        <taxon>Panicoideae</taxon>
        <taxon>Panicodae</taxon>
        <taxon>Paniceae</taxon>
        <taxon>Panicinae</taxon>
        <taxon>Panicum</taxon>
        <taxon>Panicum sect. Panicum</taxon>
    </lineage>
</organism>
<dbReference type="InterPro" id="IPR036047">
    <property type="entry name" value="F-box-like_dom_sf"/>
</dbReference>